<organism evidence="1 2">
    <name type="scientific">Artemia franciscana</name>
    <name type="common">Brine shrimp</name>
    <name type="synonym">Artemia sanfranciscana</name>
    <dbReference type="NCBI Taxonomy" id="6661"/>
    <lineage>
        <taxon>Eukaryota</taxon>
        <taxon>Metazoa</taxon>
        <taxon>Ecdysozoa</taxon>
        <taxon>Arthropoda</taxon>
        <taxon>Crustacea</taxon>
        <taxon>Branchiopoda</taxon>
        <taxon>Anostraca</taxon>
        <taxon>Artemiidae</taxon>
        <taxon>Artemia</taxon>
    </lineage>
</organism>
<keyword evidence="2" id="KW-1185">Reference proteome</keyword>
<dbReference type="EMBL" id="JAVRJZ010000008">
    <property type="protein sequence ID" value="KAK2719948.1"/>
    <property type="molecule type" value="Genomic_DNA"/>
</dbReference>
<accession>A0AA88HZ88</accession>
<dbReference type="AlphaFoldDB" id="A0AA88HZ88"/>
<dbReference type="PANTHER" id="PTHR47018:SF3">
    <property type="entry name" value="MYCBP-ASSOCIATED PROTEIN"/>
    <property type="match status" value="1"/>
</dbReference>
<name>A0AA88HZ88_ARTSF</name>
<dbReference type="PANTHER" id="PTHR47018">
    <property type="entry name" value="CXC DOMAIN-CONTAINING PROTEIN-RELATED"/>
    <property type="match status" value="1"/>
</dbReference>
<proteinExistence type="predicted"/>
<dbReference type="Proteomes" id="UP001187531">
    <property type="component" value="Unassembled WGS sequence"/>
</dbReference>
<evidence type="ECO:0000313" key="2">
    <source>
        <dbReference type="Proteomes" id="UP001187531"/>
    </source>
</evidence>
<comment type="caution">
    <text evidence="1">The sequence shown here is derived from an EMBL/GenBank/DDBJ whole genome shotgun (WGS) entry which is preliminary data.</text>
</comment>
<evidence type="ECO:0000313" key="1">
    <source>
        <dbReference type="EMBL" id="KAK2719948.1"/>
    </source>
</evidence>
<gene>
    <name evidence="1" type="ORF">QYM36_005422</name>
</gene>
<sequence length="183" mass="20565">MEDVYKLIFFSHLNSLTSPIDEFGNSIKTYPTSKLWSQYIRMVLIMLQFLLADRCGNFDLHLKATSMMLPFMVSAGQHNEYDGSEKADFQNEKLVSKTISVVESYVNPFDSKEKELVNIMTSEAAENSIRDSLLAAEENGVRAAEAFVAGQPNPFSKIKVVTMASSLKKGKEQKKEAFSCIQE</sequence>
<protein>
    <submittedName>
        <fullName evidence="1">Uncharacterized protein</fullName>
    </submittedName>
</protein>
<reference evidence="1" key="1">
    <citation type="submission" date="2023-07" db="EMBL/GenBank/DDBJ databases">
        <title>Chromosome-level genome assembly of Artemia franciscana.</title>
        <authorList>
            <person name="Jo E."/>
        </authorList>
    </citation>
    <scope>NUCLEOTIDE SEQUENCE</scope>
    <source>
        <tissue evidence="1">Whole body</tissue>
    </source>
</reference>